<comment type="subcellular location">
    <subcellularLocation>
        <location evidence="2">Cell membrane</location>
        <topology evidence="2">Lipid-anchor</topology>
    </subcellularLocation>
</comment>
<dbReference type="PROSITE" id="PS51257">
    <property type="entry name" value="PROKAR_LIPOPROTEIN"/>
    <property type="match status" value="1"/>
</dbReference>
<name>A0A917LZ41_9BACT</name>
<evidence type="ECO:0000256" key="3">
    <source>
        <dbReference type="SAM" id="MobiDB-lite"/>
    </source>
</evidence>
<evidence type="ECO:0000313" key="5">
    <source>
        <dbReference type="Proteomes" id="UP000647241"/>
    </source>
</evidence>
<feature type="region of interest" description="Disordered" evidence="3">
    <location>
        <begin position="123"/>
        <end position="147"/>
    </location>
</feature>
<dbReference type="InterPro" id="IPR010131">
    <property type="entry name" value="MdtP/NodT-like"/>
</dbReference>
<comment type="similarity">
    <text evidence="1 2">Belongs to the outer membrane factor (OMF) (TC 1.B.17) family.</text>
</comment>
<dbReference type="Proteomes" id="UP000647241">
    <property type="component" value="Unassembled WGS sequence"/>
</dbReference>
<dbReference type="NCBIfam" id="TIGR01845">
    <property type="entry name" value="outer_NodT"/>
    <property type="match status" value="1"/>
</dbReference>
<dbReference type="PANTHER" id="PTHR30203:SF33">
    <property type="entry name" value="BLR4455 PROTEIN"/>
    <property type="match status" value="1"/>
</dbReference>
<feature type="compositionally biased region" description="Polar residues" evidence="3">
    <location>
        <begin position="123"/>
        <end position="135"/>
    </location>
</feature>
<feature type="compositionally biased region" description="Polar residues" evidence="3">
    <location>
        <begin position="488"/>
        <end position="497"/>
    </location>
</feature>
<comment type="caution">
    <text evidence="4">The sequence shown here is derived from an EMBL/GenBank/DDBJ whole genome shotgun (WGS) entry which is preliminary data.</text>
</comment>
<reference evidence="4" key="1">
    <citation type="journal article" date="2014" name="Int. J. Syst. Evol. Microbiol.">
        <title>Complete genome sequence of Corynebacterium casei LMG S-19264T (=DSM 44701T), isolated from a smear-ripened cheese.</title>
        <authorList>
            <consortium name="US DOE Joint Genome Institute (JGI-PGF)"/>
            <person name="Walter F."/>
            <person name="Albersmeier A."/>
            <person name="Kalinowski J."/>
            <person name="Ruckert C."/>
        </authorList>
    </citation>
    <scope>NUCLEOTIDE SEQUENCE</scope>
    <source>
        <strain evidence="4">CGMCC 1.12997</strain>
    </source>
</reference>
<dbReference type="GO" id="GO:0005886">
    <property type="term" value="C:plasma membrane"/>
    <property type="evidence" value="ECO:0007669"/>
    <property type="project" value="UniProtKB-SubCell"/>
</dbReference>
<sequence>MTTLRFKVAIYPAIAAAVLLTGCRVGPKYHTPPATAQAPPISYKESPTQFKDTDGWKVAQPQDAMLHGKWWEIYNDSELNALEDQVNINNQNIKEYFQNFMAARALVREARAQFFPTASIGPSYTRSRSSANLKNSTGTGGTSAGAQSSLISMPLDVSWEPDLWGRIRNTVDAARFQAQISAADLENERLSEQADLAEFFFELRGQDALQALYASTIEADKKALDLARARYETGVDDQISVVEAQNTLQSAESESINLGVARAQYEHAIAVLIGTNPSSFSIPVKPLNAQPPAVPIGMPSQLLERRPDIAASERAMAVANAQIGIAYAAFYPNLTLSASGGFNSSSLGKLFDWPSRFWSIGPSISETVLDVGLRTAGAQQYTATYNASVATYRETVLTAFQQVEDYLASVRILSQQILKEQEAVLSAQRFVDLETARYKTGIDPYVDVVTAQTTLLTNQRTLATLEIQSMTSSVQLIQALGGGWDRTQLPTPSQVSAAPSKADTAIQK</sequence>
<keyword evidence="5" id="KW-1185">Reference proteome</keyword>
<dbReference type="Gene3D" id="2.20.200.10">
    <property type="entry name" value="Outer membrane efflux proteins (OEP)"/>
    <property type="match status" value="1"/>
</dbReference>
<dbReference type="RefSeq" id="WP_188552823.1">
    <property type="nucleotide sequence ID" value="NZ_BMGT01000001.1"/>
</dbReference>
<gene>
    <name evidence="4" type="ORF">GCM10011585_07970</name>
</gene>
<dbReference type="GO" id="GO:0015562">
    <property type="term" value="F:efflux transmembrane transporter activity"/>
    <property type="evidence" value="ECO:0007669"/>
    <property type="project" value="InterPro"/>
</dbReference>
<evidence type="ECO:0000256" key="1">
    <source>
        <dbReference type="ARBA" id="ARBA00007613"/>
    </source>
</evidence>
<dbReference type="PANTHER" id="PTHR30203">
    <property type="entry name" value="OUTER MEMBRANE CATION EFFLUX PROTEIN"/>
    <property type="match status" value="1"/>
</dbReference>
<evidence type="ECO:0000256" key="2">
    <source>
        <dbReference type="RuleBase" id="RU362097"/>
    </source>
</evidence>
<keyword evidence="2 4" id="KW-0449">Lipoprotein</keyword>
<proteinExistence type="inferred from homology"/>
<keyword evidence="2" id="KW-1134">Transmembrane beta strand</keyword>
<organism evidence="4 5">
    <name type="scientific">Edaphobacter dinghuensis</name>
    <dbReference type="NCBI Taxonomy" id="1560005"/>
    <lineage>
        <taxon>Bacteria</taxon>
        <taxon>Pseudomonadati</taxon>
        <taxon>Acidobacteriota</taxon>
        <taxon>Terriglobia</taxon>
        <taxon>Terriglobales</taxon>
        <taxon>Acidobacteriaceae</taxon>
        <taxon>Edaphobacter</taxon>
    </lineage>
</organism>
<protein>
    <submittedName>
        <fullName evidence="4">Outer membrane efflux lipoprotein</fullName>
    </submittedName>
</protein>
<accession>A0A917LZ41</accession>
<evidence type="ECO:0000313" key="4">
    <source>
        <dbReference type="EMBL" id="GGG68440.1"/>
    </source>
</evidence>
<dbReference type="AlphaFoldDB" id="A0A917LZ41"/>
<dbReference type="SUPFAM" id="SSF56954">
    <property type="entry name" value="Outer membrane efflux proteins (OEP)"/>
    <property type="match status" value="1"/>
</dbReference>
<dbReference type="Pfam" id="PF02321">
    <property type="entry name" value="OEP"/>
    <property type="match status" value="2"/>
</dbReference>
<keyword evidence="2" id="KW-0472">Membrane</keyword>
<reference evidence="4" key="2">
    <citation type="submission" date="2020-09" db="EMBL/GenBank/DDBJ databases">
        <authorList>
            <person name="Sun Q."/>
            <person name="Zhou Y."/>
        </authorList>
    </citation>
    <scope>NUCLEOTIDE SEQUENCE</scope>
    <source>
        <strain evidence="4">CGMCC 1.12997</strain>
    </source>
</reference>
<keyword evidence="2" id="KW-0812">Transmembrane</keyword>
<feature type="region of interest" description="Disordered" evidence="3">
    <location>
        <begin position="488"/>
        <end position="508"/>
    </location>
</feature>
<dbReference type="InterPro" id="IPR003423">
    <property type="entry name" value="OMP_efflux"/>
</dbReference>
<dbReference type="Gene3D" id="1.20.1600.10">
    <property type="entry name" value="Outer membrane efflux proteins (OEP)"/>
    <property type="match status" value="1"/>
</dbReference>
<dbReference type="EMBL" id="BMGT01000001">
    <property type="protein sequence ID" value="GGG68440.1"/>
    <property type="molecule type" value="Genomic_DNA"/>
</dbReference>
<keyword evidence="2" id="KW-0564">Palmitate</keyword>